<dbReference type="InterPro" id="IPR050969">
    <property type="entry name" value="Dev_Signal_Modulators"/>
</dbReference>
<evidence type="ECO:0000256" key="3">
    <source>
        <dbReference type="PROSITE-ProRule" id="PRU00076"/>
    </source>
</evidence>
<feature type="disulfide bond" evidence="3">
    <location>
        <begin position="191"/>
        <end position="200"/>
    </location>
</feature>
<dbReference type="PANTHER" id="PTHR14949:SF56">
    <property type="entry name" value="EGF-LIKE-DOMAIN, MULTIPLE 7"/>
    <property type="match status" value="1"/>
</dbReference>
<dbReference type="PROSITE" id="PS01186">
    <property type="entry name" value="EGF_2"/>
    <property type="match status" value="1"/>
</dbReference>
<comment type="caution">
    <text evidence="3">Lacks conserved residue(s) required for the propagation of feature annotation.</text>
</comment>
<dbReference type="SUPFAM" id="SSF56496">
    <property type="entry name" value="Fibrinogen C-terminal domain-like"/>
    <property type="match status" value="1"/>
</dbReference>
<dbReference type="InParanoid" id="D2VMW3"/>
<evidence type="ECO:0000313" key="6">
    <source>
        <dbReference type="EMBL" id="EFC41812.1"/>
    </source>
</evidence>
<keyword evidence="2 3" id="KW-1015">Disulfide bond</keyword>
<reference evidence="6 7" key="1">
    <citation type="journal article" date="2010" name="Cell">
        <title>The genome of Naegleria gruberi illuminates early eukaryotic versatility.</title>
        <authorList>
            <person name="Fritz-Laylin L.K."/>
            <person name="Prochnik S.E."/>
            <person name="Ginger M.L."/>
            <person name="Dacks J.B."/>
            <person name="Carpenter M.L."/>
            <person name="Field M.C."/>
            <person name="Kuo A."/>
            <person name="Paredez A."/>
            <person name="Chapman J."/>
            <person name="Pham J."/>
            <person name="Shu S."/>
            <person name="Neupane R."/>
            <person name="Cipriano M."/>
            <person name="Mancuso J."/>
            <person name="Tu H."/>
            <person name="Salamov A."/>
            <person name="Lindquist E."/>
            <person name="Shapiro H."/>
            <person name="Lucas S."/>
            <person name="Grigoriev I.V."/>
            <person name="Cande W.Z."/>
            <person name="Fulton C."/>
            <person name="Rokhsar D.S."/>
            <person name="Dawson S.C."/>
        </authorList>
    </citation>
    <scope>NUCLEOTIDE SEQUENCE [LARGE SCALE GENOMIC DNA]</scope>
    <source>
        <strain evidence="6 7">NEG-M</strain>
    </source>
</reference>
<dbReference type="PROSITE" id="PS00022">
    <property type="entry name" value="EGF_1"/>
    <property type="match status" value="2"/>
</dbReference>
<name>D2VMW3_NAEGR</name>
<dbReference type="PROSITE" id="PS50026">
    <property type="entry name" value="EGF_3"/>
    <property type="match status" value="1"/>
</dbReference>
<dbReference type="EMBL" id="GG738883">
    <property type="protein sequence ID" value="EFC41812.1"/>
    <property type="molecule type" value="Genomic_DNA"/>
</dbReference>
<dbReference type="Gene3D" id="3.90.215.10">
    <property type="entry name" value="Gamma Fibrinogen, chain A, domain 1"/>
    <property type="match status" value="1"/>
</dbReference>
<dbReference type="GeneID" id="8851302"/>
<evidence type="ECO:0000256" key="2">
    <source>
        <dbReference type="ARBA" id="ARBA00023157"/>
    </source>
</evidence>
<evidence type="ECO:0000259" key="5">
    <source>
        <dbReference type="PROSITE" id="PS50026"/>
    </source>
</evidence>
<proteinExistence type="predicted"/>
<protein>
    <submittedName>
        <fullName evidence="6">Predicted protein</fullName>
    </submittedName>
</protein>
<dbReference type="PANTHER" id="PTHR14949">
    <property type="entry name" value="EGF-LIKE-DOMAIN, MULTIPLE 7, 8"/>
    <property type="match status" value="1"/>
</dbReference>
<feature type="signal peptide" evidence="4">
    <location>
        <begin position="1"/>
        <end position="33"/>
    </location>
</feature>
<evidence type="ECO:0000256" key="1">
    <source>
        <dbReference type="ARBA" id="ARBA00022729"/>
    </source>
</evidence>
<dbReference type="InterPro" id="IPR036056">
    <property type="entry name" value="Fibrinogen-like_C"/>
</dbReference>
<evidence type="ECO:0000313" key="7">
    <source>
        <dbReference type="Proteomes" id="UP000006671"/>
    </source>
</evidence>
<dbReference type="Proteomes" id="UP000006671">
    <property type="component" value="Unassembled WGS sequence"/>
</dbReference>
<dbReference type="VEuPathDB" id="AmoebaDB:NAEGRDRAFT_70282"/>
<evidence type="ECO:0000256" key="4">
    <source>
        <dbReference type="SAM" id="SignalP"/>
    </source>
</evidence>
<feature type="domain" description="EGF-like" evidence="5">
    <location>
        <begin position="166"/>
        <end position="201"/>
    </location>
</feature>
<dbReference type="KEGG" id="ngr:NAEGRDRAFT_70282"/>
<dbReference type="Gene3D" id="2.10.25.10">
    <property type="entry name" value="Laminin"/>
    <property type="match status" value="2"/>
</dbReference>
<organism evidence="7">
    <name type="scientific">Naegleria gruberi</name>
    <name type="common">Amoeba</name>
    <dbReference type="NCBI Taxonomy" id="5762"/>
    <lineage>
        <taxon>Eukaryota</taxon>
        <taxon>Discoba</taxon>
        <taxon>Heterolobosea</taxon>
        <taxon>Tetramitia</taxon>
        <taxon>Eutetramitia</taxon>
        <taxon>Vahlkampfiidae</taxon>
        <taxon>Naegleria</taxon>
    </lineage>
</organism>
<dbReference type="Pfam" id="PF07974">
    <property type="entry name" value="EGF_2"/>
    <property type="match status" value="1"/>
</dbReference>
<keyword evidence="7" id="KW-1185">Reference proteome</keyword>
<keyword evidence="3" id="KW-0245">EGF-like domain</keyword>
<dbReference type="InterPro" id="IPR014716">
    <property type="entry name" value="Fibrinogen_a/b/g_C_1"/>
</dbReference>
<dbReference type="Pfam" id="PF23106">
    <property type="entry name" value="EGF_Teneurin"/>
    <property type="match status" value="1"/>
</dbReference>
<feature type="chain" id="PRO_5003038718" evidence="4">
    <location>
        <begin position="34"/>
        <end position="413"/>
    </location>
</feature>
<dbReference type="NCBIfam" id="NF040941">
    <property type="entry name" value="GGGWT_bact"/>
    <property type="match status" value="1"/>
</dbReference>
<dbReference type="AlphaFoldDB" id="D2VMW3"/>
<dbReference type="OrthoDB" id="6060447at2759"/>
<gene>
    <name evidence="6" type="ORF">NAEGRDRAFT_70282</name>
</gene>
<dbReference type="RefSeq" id="XP_002674556.1">
    <property type="nucleotide sequence ID" value="XM_002674510.1"/>
</dbReference>
<dbReference type="InterPro" id="IPR013111">
    <property type="entry name" value="EGF_extracell"/>
</dbReference>
<keyword evidence="1 4" id="KW-0732">Signal</keyword>
<accession>D2VMW3</accession>
<sequence length="413" mass="44575">MKQAIMTLKFTSFLIASISMLFIYLSVCQVVDAATCTNSQGCGVRAFLADLQQEVSQLDCISSKLNNSIAILMSTNSSALNSQIKTRVKQLNKIEAAKKMLSLEIAPLNDQCNKQDGDNCDLACFGLAPSKYPSTVCSGHGVCSSLDVCSCYPGWSGSNCSLASCNGILATNTSSVCNGRGTCVSNNTCVCNSGVYGPYCEPIIITGDDTTGRRMANGVAKASCLEFYQAYPYAESGFYYIKPQTTEVLVYCNMTMSGGGFTFVRRVAAAGWWPLNDNFGGSGSGIYNPRSLSAAGVTFGLDYSNIPRTQVLITTGDGVHWILVNLDQLTSGYGGNDCTATITLLASSISPNTPYSVQVCKRGNFNEDPWLTTHNHFYMTTDSESHSMLWGESSNTYWPYWKTSHGGINVFIR</sequence>
<dbReference type="InterPro" id="IPR000742">
    <property type="entry name" value="EGF"/>
</dbReference>